<reference evidence="1" key="1">
    <citation type="journal article" date="2014" name="Front. Microbiol.">
        <title>High frequency of phylogenetically diverse reductive dehalogenase-homologous genes in deep subseafloor sedimentary metagenomes.</title>
        <authorList>
            <person name="Kawai M."/>
            <person name="Futagami T."/>
            <person name="Toyoda A."/>
            <person name="Takaki Y."/>
            <person name="Nishi S."/>
            <person name="Hori S."/>
            <person name="Arai W."/>
            <person name="Tsubouchi T."/>
            <person name="Morono Y."/>
            <person name="Uchiyama I."/>
            <person name="Ito T."/>
            <person name="Fujiyama A."/>
            <person name="Inagaki F."/>
            <person name="Takami H."/>
        </authorList>
    </citation>
    <scope>NUCLEOTIDE SEQUENCE</scope>
    <source>
        <strain evidence="1">Expedition CK06-06</strain>
    </source>
</reference>
<dbReference type="EMBL" id="BART01012937">
    <property type="protein sequence ID" value="GAG87221.1"/>
    <property type="molecule type" value="Genomic_DNA"/>
</dbReference>
<evidence type="ECO:0000313" key="1">
    <source>
        <dbReference type="EMBL" id="GAG87221.1"/>
    </source>
</evidence>
<comment type="caution">
    <text evidence="1">The sequence shown here is derived from an EMBL/GenBank/DDBJ whole genome shotgun (WGS) entry which is preliminary data.</text>
</comment>
<organism evidence="1">
    <name type="scientific">marine sediment metagenome</name>
    <dbReference type="NCBI Taxonomy" id="412755"/>
    <lineage>
        <taxon>unclassified sequences</taxon>
        <taxon>metagenomes</taxon>
        <taxon>ecological metagenomes</taxon>
    </lineage>
</organism>
<gene>
    <name evidence="1" type="ORF">S01H4_26731</name>
</gene>
<dbReference type="AlphaFoldDB" id="X1CSH8"/>
<feature type="non-terminal residue" evidence="1">
    <location>
        <position position="39"/>
    </location>
</feature>
<proteinExistence type="predicted"/>
<accession>X1CSH8</accession>
<protein>
    <submittedName>
        <fullName evidence="1">Uncharacterized protein</fullName>
    </submittedName>
</protein>
<name>X1CSH8_9ZZZZ</name>
<sequence length="39" mass="4357">MREETVEIFKEVIQSITPDLVVLSVIDNGGTFTLETKCT</sequence>